<dbReference type="SMART" id="SM00988">
    <property type="entry name" value="UreE_N"/>
    <property type="match status" value="1"/>
</dbReference>
<evidence type="ECO:0000259" key="5">
    <source>
        <dbReference type="SMART" id="SM00988"/>
    </source>
</evidence>
<gene>
    <name evidence="4 6" type="primary">ureE</name>
    <name evidence="6" type="ordered locus">HMU03080</name>
</gene>
<comment type="subcellular location">
    <subcellularLocation>
        <location evidence="4">Cytoplasm</location>
    </subcellularLocation>
</comment>
<dbReference type="InterPro" id="IPR012406">
    <property type="entry name" value="UreE"/>
</dbReference>
<sequence>MIKVTKILGNVQNLQDSAKQRDIIPIEWYDVRKKIARWQSRAGRDIAMRLESAPITGIGDGDILYEDENVVVIFEILPIEVLSVLVRGDMQIAQFCYEIGNRHAPLFVGDMEVENGLELLTPYEFPLKKLTEKLNLEHCAKRCKLDSKRRFNVSMPHRERAMKITISDDFSITKK</sequence>
<feature type="domain" description="UreE urease accessory N-terminal" evidence="5">
    <location>
        <begin position="7"/>
        <end position="72"/>
    </location>
</feature>
<dbReference type="InterPro" id="IPR004029">
    <property type="entry name" value="UreE_N"/>
</dbReference>
<dbReference type="Pfam" id="PF02814">
    <property type="entry name" value="UreE_N"/>
    <property type="match status" value="1"/>
</dbReference>
<dbReference type="Gene3D" id="3.30.70.790">
    <property type="entry name" value="UreE, C-terminal domain"/>
    <property type="match status" value="1"/>
</dbReference>
<accession>D3UGE9</accession>
<name>D3UGE9_HELM1</name>
<evidence type="ECO:0000256" key="3">
    <source>
        <dbReference type="ARBA" id="ARBA00023186"/>
    </source>
</evidence>
<dbReference type="RefSeq" id="WP_013022662.1">
    <property type="nucleotide sequence ID" value="NC_013949.1"/>
</dbReference>
<evidence type="ECO:0000313" key="7">
    <source>
        <dbReference type="Proteomes" id="UP000001522"/>
    </source>
</evidence>
<evidence type="ECO:0000256" key="1">
    <source>
        <dbReference type="ARBA" id="ARBA00022490"/>
    </source>
</evidence>
<evidence type="ECO:0000313" key="6">
    <source>
        <dbReference type="EMBL" id="CBG39570.1"/>
    </source>
</evidence>
<dbReference type="HAMAP" id="MF_00822">
    <property type="entry name" value="UreE"/>
    <property type="match status" value="1"/>
</dbReference>
<keyword evidence="3 4" id="KW-0143">Chaperone</keyword>
<keyword evidence="2 4" id="KW-0533">Nickel</keyword>
<dbReference type="eggNOG" id="COG2371">
    <property type="taxonomic scope" value="Bacteria"/>
</dbReference>
<protein>
    <recommendedName>
        <fullName evidence="4">Urease accessory protein UreE</fullName>
    </recommendedName>
</protein>
<dbReference type="NCBIfam" id="NF009754">
    <property type="entry name" value="PRK13261.1-6"/>
    <property type="match status" value="1"/>
</dbReference>
<keyword evidence="7" id="KW-1185">Reference proteome</keyword>
<dbReference type="PIRSF" id="PIRSF036402">
    <property type="entry name" value="Ureas_acces_UreE"/>
    <property type="match status" value="1"/>
</dbReference>
<comment type="similarity">
    <text evidence="4">Belongs to the UreE family.</text>
</comment>
<dbReference type="GO" id="GO:0051082">
    <property type="term" value="F:unfolded protein binding"/>
    <property type="evidence" value="ECO:0007669"/>
    <property type="project" value="UniProtKB-UniRule"/>
</dbReference>
<comment type="function">
    <text evidence="4">Involved in urease metallocenter assembly. Binds nickel. Probably functions as a nickel donor during metallocenter assembly.</text>
</comment>
<evidence type="ECO:0000256" key="4">
    <source>
        <dbReference type="HAMAP-Rule" id="MF_00822"/>
    </source>
</evidence>
<dbReference type="STRING" id="679897.HMU03080"/>
<dbReference type="Proteomes" id="UP000001522">
    <property type="component" value="Chromosome"/>
</dbReference>
<dbReference type="InterPro" id="IPR036118">
    <property type="entry name" value="UreE_N_sf"/>
</dbReference>
<dbReference type="HOGENOM" id="CLU_093757_3_0_7"/>
<dbReference type="GO" id="GO:0016151">
    <property type="term" value="F:nickel cation binding"/>
    <property type="evidence" value="ECO:0007669"/>
    <property type="project" value="UniProtKB-UniRule"/>
</dbReference>
<evidence type="ECO:0000256" key="2">
    <source>
        <dbReference type="ARBA" id="ARBA00022596"/>
    </source>
</evidence>
<organism evidence="6 7">
    <name type="scientific">Helicobacter mustelae (strain ATCC 43772 / CCUG 25715 / CIP 103759 / LMG 18044 / NCTC 12198 / R85-136P)</name>
    <name type="common">Campylobacter mustelae</name>
    <dbReference type="NCBI Taxonomy" id="679897"/>
    <lineage>
        <taxon>Bacteria</taxon>
        <taxon>Pseudomonadati</taxon>
        <taxon>Campylobacterota</taxon>
        <taxon>Epsilonproteobacteria</taxon>
        <taxon>Campylobacterales</taxon>
        <taxon>Helicobacteraceae</taxon>
        <taxon>Helicobacter</taxon>
    </lineage>
</organism>
<dbReference type="KEGG" id="hms:HMU03080"/>
<dbReference type="GO" id="GO:0006457">
    <property type="term" value="P:protein folding"/>
    <property type="evidence" value="ECO:0007669"/>
    <property type="project" value="InterPro"/>
</dbReference>
<dbReference type="GO" id="GO:0005737">
    <property type="term" value="C:cytoplasm"/>
    <property type="evidence" value="ECO:0007669"/>
    <property type="project" value="UniProtKB-SubCell"/>
</dbReference>
<dbReference type="Gene3D" id="2.60.260.20">
    <property type="entry name" value="Urease metallochaperone UreE, N-terminal domain"/>
    <property type="match status" value="1"/>
</dbReference>
<dbReference type="EMBL" id="FN555004">
    <property type="protein sequence ID" value="CBG39570.1"/>
    <property type="molecule type" value="Genomic_DNA"/>
</dbReference>
<dbReference type="AlphaFoldDB" id="D3UGE9"/>
<reference evidence="6 7" key="1">
    <citation type="journal article" date="2010" name="BMC Genomics">
        <title>Comparative genomics and proteomics of Helicobacter mustelae, an ulcerogenic and carcinogenic gastric pathogen.</title>
        <authorList>
            <person name="O'Toole P.W."/>
            <person name="Snelling W.J."/>
            <person name="Canchaya C."/>
            <person name="Forde B.M."/>
            <person name="Hardie K.R."/>
            <person name="Josenhans C."/>
            <person name="Graham R.L.J."/>
            <person name="McMullan G."/>
            <person name="Parkhill J."/>
            <person name="Belda E."/>
            <person name="Bentley S.D."/>
        </authorList>
    </citation>
    <scope>NUCLEOTIDE SEQUENCE [LARGE SCALE GENOMIC DNA]</scope>
    <source>
        <strain evidence="7">ATCC 43772 / LMG 18044 / NCTC 12198 / 12198</strain>
    </source>
</reference>
<proteinExistence type="inferred from homology"/>
<dbReference type="SUPFAM" id="SSF69737">
    <property type="entry name" value="Urease metallochaperone UreE, C-terminal domain"/>
    <property type="match status" value="1"/>
</dbReference>
<keyword evidence="1 4" id="KW-0963">Cytoplasm</keyword>
<dbReference type="SUPFAM" id="SSF69287">
    <property type="entry name" value="Urease metallochaperone UreE, N-terminal domain"/>
    <property type="match status" value="1"/>
</dbReference>